<organism evidence="2 3">
    <name type="scientific">Saccharibacillus endophyticus</name>
    <dbReference type="NCBI Taxonomy" id="2060666"/>
    <lineage>
        <taxon>Bacteria</taxon>
        <taxon>Bacillati</taxon>
        <taxon>Bacillota</taxon>
        <taxon>Bacilli</taxon>
        <taxon>Bacillales</taxon>
        <taxon>Paenibacillaceae</taxon>
        <taxon>Saccharibacillus</taxon>
    </lineage>
</organism>
<dbReference type="EMBL" id="BMDD01000001">
    <property type="protein sequence ID" value="GGH71278.1"/>
    <property type="molecule type" value="Genomic_DNA"/>
</dbReference>
<sequence length="116" mass="12754">MKKRTLITIACMLLLMLLVSLPAPSQSSAFEIDAATKQRLAEQYGLDEPSEAEPPFYADFGSTIPYASGYIDDSGIYFDDLRGVAHMLGVFSIIGHAPLPTCTRNFIWFLSNVSES</sequence>
<dbReference type="Proteomes" id="UP000605427">
    <property type="component" value="Unassembled WGS sequence"/>
</dbReference>
<evidence type="ECO:0000313" key="2">
    <source>
        <dbReference type="EMBL" id="GGH71278.1"/>
    </source>
</evidence>
<proteinExistence type="predicted"/>
<gene>
    <name evidence="2" type="ORF">GCM10007362_08230</name>
</gene>
<evidence type="ECO:0000256" key="1">
    <source>
        <dbReference type="SAM" id="SignalP"/>
    </source>
</evidence>
<protein>
    <submittedName>
        <fullName evidence="2">Uncharacterized protein</fullName>
    </submittedName>
</protein>
<keyword evidence="1" id="KW-0732">Signal</keyword>
<evidence type="ECO:0000313" key="3">
    <source>
        <dbReference type="Proteomes" id="UP000605427"/>
    </source>
</evidence>
<keyword evidence="3" id="KW-1185">Reference proteome</keyword>
<feature type="chain" id="PRO_5046297950" evidence="1">
    <location>
        <begin position="26"/>
        <end position="116"/>
    </location>
</feature>
<feature type="signal peptide" evidence="1">
    <location>
        <begin position="1"/>
        <end position="25"/>
    </location>
</feature>
<accession>A0ABQ1ZQN1</accession>
<comment type="caution">
    <text evidence="2">The sequence shown here is derived from an EMBL/GenBank/DDBJ whole genome shotgun (WGS) entry which is preliminary data.</text>
</comment>
<reference evidence="3" key="1">
    <citation type="journal article" date="2019" name="Int. J. Syst. Evol. Microbiol.">
        <title>The Global Catalogue of Microorganisms (GCM) 10K type strain sequencing project: providing services to taxonomists for standard genome sequencing and annotation.</title>
        <authorList>
            <consortium name="The Broad Institute Genomics Platform"/>
            <consortium name="The Broad Institute Genome Sequencing Center for Infectious Disease"/>
            <person name="Wu L."/>
            <person name="Ma J."/>
        </authorList>
    </citation>
    <scope>NUCLEOTIDE SEQUENCE [LARGE SCALE GENOMIC DNA]</scope>
    <source>
        <strain evidence="3">CCM 8702</strain>
    </source>
</reference>
<name>A0ABQ1ZQN1_9BACL</name>